<evidence type="ECO:0000256" key="1">
    <source>
        <dbReference type="SAM" id="MobiDB-lite"/>
    </source>
</evidence>
<keyword evidence="3" id="KW-1185">Reference proteome</keyword>
<accession>A0A642UWI7</accession>
<proteinExistence type="predicted"/>
<feature type="compositionally biased region" description="Low complexity" evidence="1">
    <location>
        <begin position="605"/>
        <end position="617"/>
    </location>
</feature>
<dbReference type="EMBL" id="SWFS01000389">
    <property type="protein sequence ID" value="KAA8906884.1"/>
    <property type="molecule type" value="Genomic_DNA"/>
</dbReference>
<gene>
    <name evidence="2" type="ORF">TRICI_005068</name>
</gene>
<protein>
    <submittedName>
        <fullName evidence="2">Uncharacterized protein</fullName>
    </submittedName>
</protein>
<dbReference type="Proteomes" id="UP000761534">
    <property type="component" value="Unassembled WGS sequence"/>
</dbReference>
<feature type="compositionally biased region" description="Basic and acidic residues" evidence="1">
    <location>
        <begin position="19"/>
        <end position="31"/>
    </location>
</feature>
<dbReference type="OrthoDB" id="6613063at2759"/>
<evidence type="ECO:0000313" key="3">
    <source>
        <dbReference type="Proteomes" id="UP000761534"/>
    </source>
</evidence>
<reference evidence="2" key="1">
    <citation type="journal article" date="2019" name="G3 (Bethesda)">
        <title>Genome Assemblies of Two Rare Opportunistic Yeast Pathogens: Diutina rugosa (syn. Candida rugosa) and Trichomonascus ciferrii (syn. Candida ciferrii).</title>
        <authorList>
            <person name="Mixao V."/>
            <person name="Saus E."/>
            <person name="Hansen A.P."/>
            <person name="Lass-Florl C."/>
            <person name="Gabaldon T."/>
        </authorList>
    </citation>
    <scope>NUCLEOTIDE SEQUENCE</scope>
    <source>
        <strain evidence="2">CBS 4856</strain>
    </source>
</reference>
<feature type="region of interest" description="Disordered" evidence="1">
    <location>
        <begin position="1"/>
        <end position="40"/>
    </location>
</feature>
<feature type="compositionally biased region" description="Basic and acidic residues" evidence="1">
    <location>
        <begin position="528"/>
        <end position="557"/>
    </location>
</feature>
<organism evidence="2 3">
    <name type="scientific">Trichomonascus ciferrii</name>
    <dbReference type="NCBI Taxonomy" id="44093"/>
    <lineage>
        <taxon>Eukaryota</taxon>
        <taxon>Fungi</taxon>
        <taxon>Dikarya</taxon>
        <taxon>Ascomycota</taxon>
        <taxon>Saccharomycotina</taxon>
        <taxon>Dipodascomycetes</taxon>
        <taxon>Dipodascales</taxon>
        <taxon>Trichomonascaceae</taxon>
        <taxon>Trichomonascus</taxon>
        <taxon>Trichomonascus ciferrii complex</taxon>
    </lineage>
</organism>
<name>A0A642UWI7_9ASCO</name>
<dbReference type="AlphaFoldDB" id="A0A642UWI7"/>
<feature type="region of interest" description="Disordered" evidence="1">
    <location>
        <begin position="598"/>
        <end position="623"/>
    </location>
</feature>
<feature type="region of interest" description="Disordered" evidence="1">
    <location>
        <begin position="528"/>
        <end position="560"/>
    </location>
</feature>
<comment type="caution">
    <text evidence="2">The sequence shown here is derived from an EMBL/GenBank/DDBJ whole genome shotgun (WGS) entry which is preliminary data.</text>
</comment>
<sequence>MWRTHEEYARNVQAAVVSEGERRRQEPERNQDLNSSNNAPLTMEFSNELSETHYQGLRDVTMPSPLFNLGSMSVPFSFPFDVMHLLYANIVKTVLGIINSPHCDLGRDTKRTINDLYHKIYATVPSDYGGRGIPKDLLNHQGNMALSILESSQVLVQNSHVTVKQLDHLEDLFQQRFNKYKELFDDPTDPETLKCFTLPMHSLRHMPEFIRQTGMPINHYAYSMERSCKLAKAIAQPCGSPVKSISNKLLYHALSLALGKGFENIKDAAKKLPPKKLVKMTKSTARPVFDGNNDEFAPSDRMGLNREARAAISGLVNKNPEKFGSPGNRPYPPYNCHDTATAGCYFSQMTFKGFRYYSKQYYKAGLTERPENYSYMLVKYAPNRVGFAEFVGLIETKHTRRDMRDGNGTLRTLTYHTALVKMLEHPTTAGQNLNIQTRSSIYENCEVPLGKFIRDDRSPVVMAIQLSSILGPAFSVQLSGSEYISPELRISVKFFISRHFPNQHLIEKYLRRYHRIAERHEQIQQERLEQEQLEREEHERERQRRERTQQTLRERQSHYGAQLDPDRVTLDEAWQWLTRNLITLEAYENFKRRVEENQLQEGERQQQQQRQRQRQNNSSLPTTEEIKAMMANRELSNETVRLYATCRLISLADWMEYARLINKLNALLNLEESHPRTLLFTNFHKVRTITFGDVFT</sequence>
<evidence type="ECO:0000313" key="2">
    <source>
        <dbReference type="EMBL" id="KAA8906884.1"/>
    </source>
</evidence>
<dbReference type="VEuPathDB" id="FungiDB:TRICI_005068"/>